<evidence type="ECO:0000256" key="1">
    <source>
        <dbReference type="SAM" id="MobiDB-lite"/>
    </source>
</evidence>
<organism evidence="4 5">
    <name type="scientific">Tahibacter aquaticus</name>
    <dbReference type="NCBI Taxonomy" id="520092"/>
    <lineage>
        <taxon>Bacteria</taxon>
        <taxon>Pseudomonadati</taxon>
        <taxon>Pseudomonadota</taxon>
        <taxon>Gammaproteobacteria</taxon>
        <taxon>Lysobacterales</taxon>
        <taxon>Rhodanobacteraceae</taxon>
        <taxon>Tahibacter</taxon>
    </lineage>
</organism>
<dbReference type="Proteomes" id="UP000295293">
    <property type="component" value="Unassembled WGS sequence"/>
</dbReference>
<dbReference type="RefSeq" id="WP_133820016.1">
    <property type="nucleotide sequence ID" value="NZ_SNZH01000011.1"/>
</dbReference>
<sequence>MSLIHEALKKAEQQRRLGQPPDLGTPFASTRRPRSSLPYLAAAIVIALGAGWWFASDSAAPAGSGADGKPSTAQAADNPASGSAAAPAAATPPAASGEAVASSSATARRPVMGANAQANTNVVDSLAPPPRLNNQAAPAGNNPPTVKEVAERESEPHPPGANPLAPGEAAPLALGAAPPPTEINDAAGLAAKMAAKERERGGLASAAPAADPARSPRKPGPPPSSLAEANAPPPNPATANAPPKATTTAPGTAKTPAAPSMPPPNPAPAAAQAGLPSAPPAPAATASAAPATAPGLEQLPAYWQLPYNMRKELPALKLSMHVYSATPAQRFVVLNGNRQVEGDELGGDVKVTEIRTDGVVLTYQGQRFLVPRGGS</sequence>
<evidence type="ECO:0000259" key="3">
    <source>
        <dbReference type="Pfam" id="PF16537"/>
    </source>
</evidence>
<comment type="caution">
    <text evidence="4">The sequence shown here is derived from an EMBL/GenBank/DDBJ whole genome shotgun (WGS) entry which is preliminary data.</text>
</comment>
<keyword evidence="5" id="KW-1185">Reference proteome</keyword>
<reference evidence="4 5" key="1">
    <citation type="submission" date="2019-03" db="EMBL/GenBank/DDBJ databases">
        <title>Genomic Encyclopedia of Type Strains, Phase IV (KMG-IV): sequencing the most valuable type-strain genomes for metagenomic binning, comparative biology and taxonomic classification.</title>
        <authorList>
            <person name="Goeker M."/>
        </authorList>
    </citation>
    <scope>NUCLEOTIDE SEQUENCE [LARGE SCALE GENOMIC DNA]</scope>
    <source>
        <strain evidence="4 5">DSM 21667</strain>
    </source>
</reference>
<feature type="domain" description="Type II secretion system protein GspB C-terminal" evidence="3">
    <location>
        <begin position="313"/>
        <end position="371"/>
    </location>
</feature>
<dbReference type="AlphaFoldDB" id="A0A4R6YSS8"/>
<evidence type="ECO:0000256" key="2">
    <source>
        <dbReference type="SAM" id="Phobius"/>
    </source>
</evidence>
<feature type="compositionally biased region" description="Low complexity" evidence="1">
    <location>
        <begin position="162"/>
        <end position="176"/>
    </location>
</feature>
<evidence type="ECO:0000313" key="4">
    <source>
        <dbReference type="EMBL" id="TDR41270.1"/>
    </source>
</evidence>
<dbReference type="Pfam" id="PF16537">
    <property type="entry name" value="T2SSB"/>
    <property type="match status" value="1"/>
</dbReference>
<dbReference type="OrthoDB" id="5432325at2"/>
<evidence type="ECO:0000313" key="5">
    <source>
        <dbReference type="Proteomes" id="UP000295293"/>
    </source>
</evidence>
<feature type="transmembrane region" description="Helical" evidence="2">
    <location>
        <begin position="37"/>
        <end position="55"/>
    </location>
</feature>
<dbReference type="GO" id="GO:0015627">
    <property type="term" value="C:type II protein secretion system complex"/>
    <property type="evidence" value="ECO:0007669"/>
    <property type="project" value="InterPro"/>
</dbReference>
<feature type="compositionally biased region" description="Low complexity" evidence="1">
    <location>
        <begin position="204"/>
        <end position="213"/>
    </location>
</feature>
<feature type="compositionally biased region" description="Low complexity" evidence="1">
    <location>
        <begin position="133"/>
        <end position="144"/>
    </location>
</feature>
<keyword evidence="2" id="KW-1133">Transmembrane helix</keyword>
<protein>
    <submittedName>
        <fullName evidence="4">Type II secretion system (T2SS) protein B</fullName>
    </submittedName>
</protein>
<dbReference type="InterPro" id="IPR032389">
    <property type="entry name" value="GspB_C"/>
</dbReference>
<accession>A0A4R6YSS8</accession>
<feature type="region of interest" description="Disordered" evidence="1">
    <location>
        <begin position="123"/>
        <end position="289"/>
    </location>
</feature>
<feature type="compositionally biased region" description="Low complexity" evidence="1">
    <location>
        <begin position="237"/>
        <end position="258"/>
    </location>
</feature>
<keyword evidence="2" id="KW-0812">Transmembrane</keyword>
<dbReference type="EMBL" id="SNZH01000011">
    <property type="protein sequence ID" value="TDR41270.1"/>
    <property type="molecule type" value="Genomic_DNA"/>
</dbReference>
<keyword evidence="2" id="KW-0472">Membrane</keyword>
<proteinExistence type="predicted"/>
<feature type="region of interest" description="Disordered" evidence="1">
    <location>
        <begin position="11"/>
        <end position="32"/>
    </location>
</feature>
<feature type="region of interest" description="Disordered" evidence="1">
    <location>
        <begin position="59"/>
        <end position="107"/>
    </location>
</feature>
<name>A0A4R6YSS8_9GAMM</name>
<gene>
    <name evidence="4" type="ORF">DFR29_111184</name>
</gene>